<evidence type="ECO:0000256" key="3">
    <source>
        <dbReference type="SAM" id="MobiDB-lite"/>
    </source>
</evidence>
<keyword evidence="2" id="KW-0560">Oxidoreductase</keyword>
<dbReference type="InterPro" id="IPR036291">
    <property type="entry name" value="NAD(P)-bd_dom_sf"/>
</dbReference>
<gene>
    <name evidence="4" type="ORF">GCM10023198_47090</name>
</gene>
<dbReference type="PROSITE" id="PS00061">
    <property type="entry name" value="ADH_SHORT"/>
    <property type="match status" value="1"/>
</dbReference>
<feature type="compositionally biased region" description="Basic and acidic residues" evidence="3">
    <location>
        <begin position="47"/>
        <end position="62"/>
    </location>
</feature>
<feature type="region of interest" description="Disordered" evidence="3">
    <location>
        <begin position="1"/>
        <end position="62"/>
    </location>
</feature>
<dbReference type="EMBL" id="BAABHM010000026">
    <property type="protein sequence ID" value="GAA4718083.1"/>
    <property type="molecule type" value="Genomic_DNA"/>
</dbReference>
<keyword evidence="5" id="KW-1185">Reference proteome</keyword>
<name>A0ABP8Y1G6_9MICO</name>
<proteinExistence type="inferred from homology"/>
<dbReference type="InterPro" id="IPR020904">
    <property type="entry name" value="Sc_DH/Rdtase_CS"/>
</dbReference>
<evidence type="ECO:0000256" key="1">
    <source>
        <dbReference type="ARBA" id="ARBA00006484"/>
    </source>
</evidence>
<dbReference type="PRINTS" id="PR00080">
    <property type="entry name" value="SDRFAMILY"/>
</dbReference>
<comment type="similarity">
    <text evidence="1">Belongs to the short-chain dehydrogenases/reductases (SDR) family.</text>
</comment>
<dbReference type="Proteomes" id="UP001500843">
    <property type="component" value="Unassembled WGS sequence"/>
</dbReference>
<reference evidence="5" key="1">
    <citation type="journal article" date="2019" name="Int. J. Syst. Evol. Microbiol.">
        <title>The Global Catalogue of Microorganisms (GCM) 10K type strain sequencing project: providing services to taxonomists for standard genome sequencing and annotation.</title>
        <authorList>
            <consortium name="The Broad Institute Genomics Platform"/>
            <consortium name="The Broad Institute Genome Sequencing Center for Infectious Disease"/>
            <person name="Wu L."/>
            <person name="Ma J."/>
        </authorList>
    </citation>
    <scope>NUCLEOTIDE SEQUENCE [LARGE SCALE GENOMIC DNA]</scope>
    <source>
        <strain evidence="5">JCM 17975</strain>
    </source>
</reference>
<dbReference type="Pfam" id="PF13561">
    <property type="entry name" value="adh_short_C2"/>
    <property type="match status" value="1"/>
</dbReference>
<organism evidence="4 5">
    <name type="scientific">Promicromonospora umidemergens</name>
    <dbReference type="NCBI Taxonomy" id="629679"/>
    <lineage>
        <taxon>Bacteria</taxon>
        <taxon>Bacillati</taxon>
        <taxon>Actinomycetota</taxon>
        <taxon>Actinomycetes</taxon>
        <taxon>Micrococcales</taxon>
        <taxon>Promicromonosporaceae</taxon>
        <taxon>Promicromonospora</taxon>
    </lineage>
</organism>
<dbReference type="PANTHER" id="PTHR48107">
    <property type="entry name" value="NADPH-DEPENDENT ALDEHYDE REDUCTASE-LIKE PROTEIN, CHLOROPLASTIC-RELATED"/>
    <property type="match status" value="1"/>
</dbReference>
<comment type="caution">
    <text evidence="4">The sequence shown here is derived from an EMBL/GenBank/DDBJ whole genome shotgun (WGS) entry which is preliminary data.</text>
</comment>
<dbReference type="CDD" id="cd05355">
    <property type="entry name" value="SDR_c1"/>
    <property type="match status" value="1"/>
</dbReference>
<sequence length="307" mass="32991">MFRLTSTGELDMSDQTTPQDPSTQYPRPEQPADDLQPPGRTGDMSQEPDHGESTYRGSGRLDGKRALITGGDSGIGRAVAIAFAREGADIAISYLPEEEPDARTTAHWVEDAGRKAVLLPGDIRDEEFCRRLVADAVDGLGGLDILVNNAAYQMSQDEGLRGITTDQLDRVLKTNVYALFWITRAALDHLPEGGSIINTTSIQAFEPSPQLLDYATTKAAILNFTKGLAQQLAPEGIRVNAVAPGPIWTPLIPATMPEEKVEQFGGDTPLGRPGQPAELAPAYVFFASQESSYITGDRIGVTGGRPL</sequence>
<evidence type="ECO:0000313" key="4">
    <source>
        <dbReference type="EMBL" id="GAA4718083.1"/>
    </source>
</evidence>
<protein>
    <submittedName>
        <fullName evidence="4">SDR family oxidoreductase</fullName>
    </submittedName>
</protein>
<dbReference type="SUPFAM" id="SSF51735">
    <property type="entry name" value="NAD(P)-binding Rossmann-fold domains"/>
    <property type="match status" value="1"/>
</dbReference>
<dbReference type="PRINTS" id="PR00081">
    <property type="entry name" value="GDHRDH"/>
</dbReference>
<dbReference type="Gene3D" id="3.40.50.720">
    <property type="entry name" value="NAD(P)-binding Rossmann-like Domain"/>
    <property type="match status" value="1"/>
</dbReference>
<dbReference type="PANTHER" id="PTHR48107:SF16">
    <property type="entry name" value="NADPH-DEPENDENT ALDEHYDE REDUCTASE 1, CHLOROPLASTIC"/>
    <property type="match status" value="1"/>
</dbReference>
<accession>A0ABP8Y1G6</accession>
<evidence type="ECO:0000313" key="5">
    <source>
        <dbReference type="Proteomes" id="UP001500843"/>
    </source>
</evidence>
<feature type="compositionally biased region" description="Polar residues" evidence="3">
    <location>
        <begin position="1"/>
        <end position="25"/>
    </location>
</feature>
<evidence type="ECO:0000256" key="2">
    <source>
        <dbReference type="ARBA" id="ARBA00023002"/>
    </source>
</evidence>
<dbReference type="InterPro" id="IPR002347">
    <property type="entry name" value="SDR_fam"/>
</dbReference>